<evidence type="ECO:0008006" key="3">
    <source>
        <dbReference type="Google" id="ProtNLM"/>
    </source>
</evidence>
<dbReference type="STRING" id="1223802.SUTH_02063"/>
<dbReference type="OrthoDB" id="9155926at2"/>
<dbReference type="Proteomes" id="UP000031637">
    <property type="component" value="Chromosome"/>
</dbReference>
<evidence type="ECO:0000313" key="2">
    <source>
        <dbReference type="Proteomes" id="UP000031637"/>
    </source>
</evidence>
<sequence length="113" mass="11880">MNRLARRRLGPALVMLLLGGCVYLPETTIRYDEKCGVYERKMTMQPYQVGSLMGCRDEGCVAGLVAAGVVSAASAVVTGSVVVVGNVVNWLEKQGQCLNPAPKADDPGAPAAK</sequence>
<proteinExistence type="predicted"/>
<dbReference type="KEGG" id="shd:SUTH_02063"/>
<keyword evidence="2" id="KW-1185">Reference proteome</keyword>
<organism evidence="1 2">
    <name type="scientific">Sulfuritalea hydrogenivorans sk43H</name>
    <dbReference type="NCBI Taxonomy" id="1223802"/>
    <lineage>
        <taxon>Bacteria</taxon>
        <taxon>Pseudomonadati</taxon>
        <taxon>Pseudomonadota</taxon>
        <taxon>Betaproteobacteria</taxon>
        <taxon>Nitrosomonadales</taxon>
        <taxon>Sterolibacteriaceae</taxon>
        <taxon>Sulfuritalea</taxon>
    </lineage>
</organism>
<dbReference type="RefSeq" id="WP_052473525.1">
    <property type="nucleotide sequence ID" value="NZ_AP012547.1"/>
</dbReference>
<gene>
    <name evidence="1" type="ORF">SUTH_02063</name>
</gene>
<name>W0SF31_9PROT</name>
<dbReference type="AlphaFoldDB" id="W0SF31"/>
<dbReference type="HOGENOM" id="CLU_173227_0_0_4"/>
<protein>
    <recommendedName>
        <fullName evidence="3">Lipoprotein</fullName>
    </recommendedName>
</protein>
<evidence type="ECO:0000313" key="1">
    <source>
        <dbReference type="EMBL" id="BAO29854.1"/>
    </source>
</evidence>
<reference evidence="1 2" key="1">
    <citation type="journal article" date="2014" name="Syst. Appl. Microbiol.">
        <title>Complete genomes of freshwater sulfur oxidizers Sulfuricella denitrificans skB26 and Sulfuritalea hydrogenivorans sk43H: genetic insights into the sulfur oxidation pathway of betaproteobacteria.</title>
        <authorList>
            <person name="Watanabe T."/>
            <person name="Kojima H."/>
            <person name="Fukui M."/>
        </authorList>
    </citation>
    <scope>NUCLEOTIDE SEQUENCE [LARGE SCALE GENOMIC DNA]</scope>
    <source>
        <strain evidence="1">DSM22779</strain>
    </source>
</reference>
<dbReference type="EMBL" id="AP012547">
    <property type="protein sequence ID" value="BAO29854.1"/>
    <property type="molecule type" value="Genomic_DNA"/>
</dbReference>
<dbReference type="PROSITE" id="PS51257">
    <property type="entry name" value="PROKAR_LIPOPROTEIN"/>
    <property type="match status" value="1"/>
</dbReference>
<accession>W0SF31</accession>